<evidence type="ECO:0000313" key="1">
    <source>
        <dbReference type="EMBL" id="MCX2743336.1"/>
    </source>
</evidence>
<accession>A0ABT3RNF6</accession>
<evidence type="ECO:0000313" key="2">
    <source>
        <dbReference type="Proteomes" id="UP001209885"/>
    </source>
</evidence>
<dbReference type="InterPro" id="IPR008969">
    <property type="entry name" value="CarboxyPept-like_regulatory"/>
</dbReference>
<dbReference type="RefSeq" id="WP_266055712.1">
    <property type="nucleotide sequence ID" value="NZ_JAPFQN010000003.1"/>
</dbReference>
<organism evidence="1 2">
    <name type="scientific">Mangrovivirga halotolerans</name>
    <dbReference type="NCBI Taxonomy" id="2993936"/>
    <lineage>
        <taxon>Bacteria</taxon>
        <taxon>Pseudomonadati</taxon>
        <taxon>Bacteroidota</taxon>
        <taxon>Cytophagia</taxon>
        <taxon>Cytophagales</taxon>
        <taxon>Mangrovivirgaceae</taxon>
        <taxon>Mangrovivirga</taxon>
    </lineage>
</organism>
<keyword evidence="2" id="KW-1185">Reference proteome</keyword>
<name>A0ABT3RNF6_9BACT</name>
<proteinExistence type="predicted"/>
<dbReference type="Pfam" id="PF13715">
    <property type="entry name" value="CarbopepD_reg_2"/>
    <property type="match status" value="1"/>
</dbReference>
<dbReference type="SUPFAM" id="SSF49464">
    <property type="entry name" value="Carboxypeptidase regulatory domain-like"/>
    <property type="match status" value="1"/>
</dbReference>
<protein>
    <submittedName>
        <fullName evidence="1">Carboxypeptidase-like regulatory domain-containing protein</fullName>
    </submittedName>
</protein>
<gene>
    <name evidence="1" type="ORF">OO013_05635</name>
</gene>
<reference evidence="1 2" key="1">
    <citation type="submission" date="2022-11" db="EMBL/GenBank/DDBJ databases">
        <title>The characterization of three novel Bacteroidetes species and genomic analysis of their roles in tidal elemental geochemical cycles.</title>
        <authorList>
            <person name="Ma K."/>
        </authorList>
    </citation>
    <scope>NUCLEOTIDE SEQUENCE [LARGE SCALE GENOMIC DNA]</scope>
    <source>
        <strain evidence="1 2">M17</strain>
    </source>
</reference>
<dbReference type="EMBL" id="JAPFQN010000003">
    <property type="protein sequence ID" value="MCX2743336.1"/>
    <property type="molecule type" value="Genomic_DNA"/>
</dbReference>
<comment type="caution">
    <text evidence="1">The sequence shown here is derived from an EMBL/GenBank/DDBJ whole genome shotgun (WGS) entry which is preliminary data.</text>
</comment>
<dbReference type="Proteomes" id="UP001209885">
    <property type="component" value="Unassembled WGS sequence"/>
</dbReference>
<sequence>MKYSLILIFLVFYLPGISQQQNQWEGRILSKRDSTPVFNAHIYIRDSNIGTSTNEQGFFLFTYPGNDIETQISVSCIGYKPLLIKNPGASTIYLEEDIYTLQEITVRAIDPKEIVKKALENYSNNYYKSDITKNIYYYEYIQANEEPIRKLEVLAKTGSKGFQSNHKNPAFYIYQKRPVFNNDPGFYGGNGVNVLYSLAWTKIYLEKRVLKNFRISLKGRSEFLGFEVYHLLLESIKRPEHTTSIYITVNDYAIIAIKESFHNKPKKDKETEPEGFYFLESVQYVDFIKSETGSWHVNSIDDYRVSIRNNVENKIRRYIKVLSTEEKKIETELPEAGKETDLYDYEVSYNEKFWEDFNAPPIF</sequence>